<comment type="caution">
    <text evidence="2">The sequence shown here is derived from an EMBL/GenBank/DDBJ whole genome shotgun (WGS) entry which is preliminary data.</text>
</comment>
<keyword evidence="6" id="KW-1185">Reference proteome</keyword>
<dbReference type="PANTHER" id="PTHR36440">
    <property type="entry name" value="PUTATIVE (AFU_ORTHOLOGUE AFUA_8G07350)-RELATED"/>
    <property type="match status" value="1"/>
</dbReference>
<dbReference type="EMBL" id="JACIHM010000010">
    <property type="protein sequence ID" value="MBB4449092.1"/>
    <property type="molecule type" value="Genomic_DNA"/>
</dbReference>
<dbReference type="EMBL" id="JACIGW010000009">
    <property type="protein sequence ID" value="MBB4351232.1"/>
    <property type="molecule type" value="Genomic_DNA"/>
</dbReference>
<dbReference type="AlphaFoldDB" id="A0A7W6SCI2"/>
<dbReference type="InterPro" id="IPR011051">
    <property type="entry name" value="RmlC_Cupin_sf"/>
</dbReference>
<dbReference type="InterPro" id="IPR014710">
    <property type="entry name" value="RmlC-like_jellyroll"/>
</dbReference>
<dbReference type="GO" id="GO:0051213">
    <property type="term" value="F:dioxygenase activity"/>
    <property type="evidence" value="ECO:0007669"/>
    <property type="project" value="UniProtKB-KW"/>
</dbReference>
<evidence type="ECO:0000313" key="5">
    <source>
        <dbReference type="Proteomes" id="UP000520770"/>
    </source>
</evidence>
<evidence type="ECO:0000313" key="3">
    <source>
        <dbReference type="EMBL" id="MBB4414476.1"/>
    </source>
</evidence>
<keyword evidence="2" id="KW-0560">Oxidoreductase</keyword>
<reference evidence="5 6" key="1">
    <citation type="submission" date="2020-08" db="EMBL/GenBank/DDBJ databases">
        <title>Genomic Encyclopedia of Type Strains, Phase IV (KMG-V): Genome sequencing to study the core and pangenomes of soil and plant-associated prokaryotes.</title>
        <authorList>
            <person name="Whitman W."/>
        </authorList>
    </citation>
    <scope>NUCLEOTIDE SEQUENCE [LARGE SCALE GENOMIC DNA]</scope>
    <source>
        <strain evidence="3 6">SEMIA 444</strain>
        <strain evidence="2 5">SEMIA 448</strain>
        <strain evidence="4 7">SEMIA 452</strain>
    </source>
</reference>
<name>A0A7W6SCI2_9HYPH</name>
<dbReference type="RefSeq" id="WP_183829208.1">
    <property type="nucleotide sequence ID" value="NZ_JACIGW010000009.1"/>
</dbReference>
<keyword evidence="2" id="KW-0223">Dioxygenase</keyword>
<evidence type="ECO:0000313" key="6">
    <source>
        <dbReference type="Proteomes" id="UP000524535"/>
    </source>
</evidence>
<dbReference type="PANTHER" id="PTHR36440:SF1">
    <property type="entry name" value="PUTATIVE (AFU_ORTHOLOGUE AFUA_8G07350)-RELATED"/>
    <property type="match status" value="1"/>
</dbReference>
<dbReference type="InterPro" id="IPR013096">
    <property type="entry name" value="Cupin_2"/>
</dbReference>
<evidence type="ECO:0000313" key="2">
    <source>
        <dbReference type="EMBL" id="MBB4351232.1"/>
    </source>
</evidence>
<evidence type="ECO:0000313" key="4">
    <source>
        <dbReference type="EMBL" id="MBB4449092.1"/>
    </source>
</evidence>
<dbReference type="Proteomes" id="UP000520770">
    <property type="component" value="Unassembled WGS sequence"/>
</dbReference>
<gene>
    <name evidence="3" type="ORF">GGE31_005019</name>
    <name evidence="2" type="ORF">GGE33_005011</name>
    <name evidence="4" type="ORF">GGE35_004943</name>
</gene>
<dbReference type="EMBL" id="JACIGY010000010">
    <property type="protein sequence ID" value="MBB4414476.1"/>
    <property type="molecule type" value="Genomic_DNA"/>
</dbReference>
<dbReference type="Pfam" id="PF07883">
    <property type="entry name" value="Cupin_2"/>
    <property type="match status" value="1"/>
</dbReference>
<dbReference type="Gene3D" id="2.60.120.10">
    <property type="entry name" value="Jelly Rolls"/>
    <property type="match status" value="1"/>
</dbReference>
<proteinExistence type="predicted"/>
<dbReference type="Proteomes" id="UP000524535">
    <property type="component" value="Unassembled WGS sequence"/>
</dbReference>
<protein>
    <submittedName>
        <fullName evidence="2">Quercetin dioxygenase-like cupin family protein</fullName>
    </submittedName>
</protein>
<sequence>MTAKVNPNDTAPMTVHFLGNLLTFHIRSAVTNDKFTLIENRTAPGQGAPMHRQADDEAFYVLEGEYEFLLDGIWHRKGAGEALHIAPGTVHAFRNPGKTDARMLIINLPGSLHEAFFVDVGDRVEFGQTVFPPITPPDIPAIVASGLHNRIEILPPAA</sequence>
<accession>A0A7W6SCI2</accession>
<dbReference type="Proteomes" id="UP000576087">
    <property type="component" value="Unassembled WGS sequence"/>
</dbReference>
<dbReference type="InterPro" id="IPR053146">
    <property type="entry name" value="QDO-like"/>
</dbReference>
<feature type="domain" description="Cupin type-2" evidence="1">
    <location>
        <begin position="43"/>
        <end position="106"/>
    </location>
</feature>
<evidence type="ECO:0000313" key="7">
    <source>
        <dbReference type="Proteomes" id="UP000576087"/>
    </source>
</evidence>
<dbReference type="SUPFAM" id="SSF51182">
    <property type="entry name" value="RmlC-like cupins"/>
    <property type="match status" value="1"/>
</dbReference>
<organism evidence="2 5">
    <name type="scientific">Aliirhizobium cellulosilyticum</name>
    <dbReference type="NCBI Taxonomy" id="393664"/>
    <lineage>
        <taxon>Bacteria</taxon>
        <taxon>Pseudomonadati</taxon>
        <taxon>Pseudomonadota</taxon>
        <taxon>Alphaproteobacteria</taxon>
        <taxon>Hyphomicrobiales</taxon>
        <taxon>Rhizobiaceae</taxon>
        <taxon>Aliirhizobium</taxon>
    </lineage>
</organism>
<evidence type="ECO:0000259" key="1">
    <source>
        <dbReference type="Pfam" id="PF07883"/>
    </source>
</evidence>